<dbReference type="CDD" id="cd02440">
    <property type="entry name" value="AdoMet_MTases"/>
    <property type="match status" value="1"/>
</dbReference>
<keyword evidence="3" id="KW-0808">Transferase</keyword>
<accession>A0AAE1Q2A9</accession>
<dbReference type="Proteomes" id="UP001292094">
    <property type="component" value="Unassembled WGS sequence"/>
</dbReference>
<evidence type="ECO:0000256" key="3">
    <source>
        <dbReference type="ARBA" id="ARBA00022679"/>
    </source>
</evidence>
<reference evidence="5" key="1">
    <citation type="submission" date="2023-11" db="EMBL/GenBank/DDBJ databases">
        <title>Genome assemblies of two species of porcelain crab, Petrolisthes cinctipes and Petrolisthes manimaculis (Anomura: Porcellanidae).</title>
        <authorList>
            <person name="Angst P."/>
        </authorList>
    </citation>
    <scope>NUCLEOTIDE SEQUENCE</scope>
    <source>
        <strain evidence="5">PB745_02</strain>
        <tissue evidence="5">Gill</tissue>
    </source>
</reference>
<organism evidence="5 6">
    <name type="scientific">Petrolisthes manimaculis</name>
    <dbReference type="NCBI Taxonomy" id="1843537"/>
    <lineage>
        <taxon>Eukaryota</taxon>
        <taxon>Metazoa</taxon>
        <taxon>Ecdysozoa</taxon>
        <taxon>Arthropoda</taxon>
        <taxon>Crustacea</taxon>
        <taxon>Multicrustacea</taxon>
        <taxon>Malacostraca</taxon>
        <taxon>Eumalacostraca</taxon>
        <taxon>Eucarida</taxon>
        <taxon>Decapoda</taxon>
        <taxon>Pleocyemata</taxon>
        <taxon>Anomura</taxon>
        <taxon>Galatheoidea</taxon>
        <taxon>Porcellanidae</taxon>
        <taxon>Petrolisthes</taxon>
    </lineage>
</organism>
<dbReference type="AlphaFoldDB" id="A0AAE1Q2A9"/>
<dbReference type="PANTHER" id="PTHR44942">
    <property type="entry name" value="METHYLTRANSF_11 DOMAIN-CONTAINING PROTEIN"/>
    <property type="match status" value="1"/>
</dbReference>
<dbReference type="InterPro" id="IPR051052">
    <property type="entry name" value="Diverse_substrate_MTase"/>
</dbReference>
<evidence type="ECO:0000313" key="6">
    <source>
        <dbReference type="Proteomes" id="UP001292094"/>
    </source>
</evidence>
<evidence type="ECO:0000313" key="5">
    <source>
        <dbReference type="EMBL" id="KAK4319005.1"/>
    </source>
</evidence>
<sequence length="263" mass="29866">MYSKFRPRPPTSLTPRIVSYLKEKYDGPLTAATDVGCGSGQTTHILTSHFKHVTGLDISQAQINQANTLNDNPHVSFKVSGAESLPFAATSLQLVTAGQACHWFDMKKFYDEVDRILVPGGVLALYGYLFPEPINTRADNKLKEILKQVYKEELSGYIQKGSEDVYLNNYKLDKYNMIYYKHSQIRDESHYTDRTVTVADLTGYIGTWSGLQNFRQDKGEEAAQKVLDHFESRVMSALQSTQTAQETELSIRFRYFLLLGRKP</sequence>
<dbReference type="GO" id="GO:0032259">
    <property type="term" value="P:methylation"/>
    <property type="evidence" value="ECO:0007669"/>
    <property type="project" value="UniProtKB-KW"/>
</dbReference>
<protein>
    <recommendedName>
        <fullName evidence="4">Methyltransferase type 11 domain-containing protein</fullName>
    </recommendedName>
</protein>
<dbReference type="EMBL" id="JAWZYT010000787">
    <property type="protein sequence ID" value="KAK4319005.1"/>
    <property type="molecule type" value="Genomic_DNA"/>
</dbReference>
<feature type="domain" description="Methyltransferase type 11" evidence="4">
    <location>
        <begin position="34"/>
        <end position="124"/>
    </location>
</feature>
<dbReference type="Gene3D" id="3.40.50.150">
    <property type="entry name" value="Vaccinia Virus protein VP39"/>
    <property type="match status" value="1"/>
</dbReference>
<name>A0AAE1Q2A9_9EUCA</name>
<gene>
    <name evidence="5" type="ORF">Pmani_010090</name>
</gene>
<proteinExistence type="inferred from homology"/>
<evidence type="ECO:0000259" key="4">
    <source>
        <dbReference type="Pfam" id="PF08241"/>
    </source>
</evidence>
<comment type="similarity">
    <text evidence="1">Belongs to the methyltransferase superfamily.</text>
</comment>
<comment type="caution">
    <text evidence="5">The sequence shown here is derived from an EMBL/GenBank/DDBJ whole genome shotgun (WGS) entry which is preliminary data.</text>
</comment>
<evidence type="ECO:0000256" key="2">
    <source>
        <dbReference type="ARBA" id="ARBA00022603"/>
    </source>
</evidence>
<dbReference type="InterPro" id="IPR029063">
    <property type="entry name" value="SAM-dependent_MTases_sf"/>
</dbReference>
<dbReference type="InterPro" id="IPR013216">
    <property type="entry name" value="Methyltransf_11"/>
</dbReference>
<keyword evidence="6" id="KW-1185">Reference proteome</keyword>
<dbReference type="Pfam" id="PF08241">
    <property type="entry name" value="Methyltransf_11"/>
    <property type="match status" value="1"/>
</dbReference>
<dbReference type="SUPFAM" id="SSF53335">
    <property type="entry name" value="S-adenosyl-L-methionine-dependent methyltransferases"/>
    <property type="match status" value="1"/>
</dbReference>
<dbReference type="GO" id="GO:0008757">
    <property type="term" value="F:S-adenosylmethionine-dependent methyltransferase activity"/>
    <property type="evidence" value="ECO:0007669"/>
    <property type="project" value="InterPro"/>
</dbReference>
<evidence type="ECO:0000256" key="1">
    <source>
        <dbReference type="ARBA" id="ARBA00008361"/>
    </source>
</evidence>
<keyword evidence="2" id="KW-0489">Methyltransferase</keyword>
<dbReference type="PANTHER" id="PTHR44942:SF4">
    <property type="entry name" value="METHYLTRANSFERASE TYPE 11 DOMAIN-CONTAINING PROTEIN"/>
    <property type="match status" value="1"/>
</dbReference>